<gene>
    <name evidence="2" type="ORF">E2C01_084268</name>
</gene>
<dbReference type="AlphaFoldDB" id="A0A5B7J702"/>
<protein>
    <submittedName>
        <fullName evidence="2">Uncharacterized protein</fullName>
    </submittedName>
</protein>
<evidence type="ECO:0000313" key="2">
    <source>
        <dbReference type="EMBL" id="MPC89327.1"/>
    </source>
</evidence>
<comment type="caution">
    <text evidence="2">The sequence shown here is derived from an EMBL/GenBank/DDBJ whole genome shotgun (WGS) entry which is preliminary data.</text>
</comment>
<accession>A0A5B7J702</accession>
<reference evidence="2 3" key="1">
    <citation type="submission" date="2019-05" db="EMBL/GenBank/DDBJ databases">
        <title>Another draft genome of Portunus trituberculatus and its Hox gene families provides insights of decapod evolution.</title>
        <authorList>
            <person name="Jeong J.-H."/>
            <person name="Song I."/>
            <person name="Kim S."/>
            <person name="Choi T."/>
            <person name="Kim D."/>
            <person name="Ryu S."/>
            <person name="Kim W."/>
        </authorList>
    </citation>
    <scope>NUCLEOTIDE SEQUENCE [LARGE SCALE GENOMIC DNA]</scope>
    <source>
        <tissue evidence="2">Muscle</tissue>
    </source>
</reference>
<feature type="compositionally biased region" description="Basic and acidic residues" evidence="1">
    <location>
        <begin position="1"/>
        <end position="15"/>
    </location>
</feature>
<feature type="compositionally biased region" description="Low complexity" evidence="1">
    <location>
        <begin position="68"/>
        <end position="98"/>
    </location>
</feature>
<feature type="region of interest" description="Disordered" evidence="1">
    <location>
        <begin position="1"/>
        <end position="98"/>
    </location>
</feature>
<proteinExistence type="predicted"/>
<dbReference type="Proteomes" id="UP000324222">
    <property type="component" value="Unassembled WGS sequence"/>
</dbReference>
<evidence type="ECO:0000256" key="1">
    <source>
        <dbReference type="SAM" id="MobiDB-lite"/>
    </source>
</evidence>
<organism evidence="2 3">
    <name type="scientific">Portunus trituberculatus</name>
    <name type="common">Swimming crab</name>
    <name type="synonym">Neptunus trituberculatus</name>
    <dbReference type="NCBI Taxonomy" id="210409"/>
    <lineage>
        <taxon>Eukaryota</taxon>
        <taxon>Metazoa</taxon>
        <taxon>Ecdysozoa</taxon>
        <taxon>Arthropoda</taxon>
        <taxon>Crustacea</taxon>
        <taxon>Multicrustacea</taxon>
        <taxon>Malacostraca</taxon>
        <taxon>Eumalacostraca</taxon>
        <taxon>Eucarida</taxon>
        <taxon>Decapoda</taxon>
        <taxon>Pleocyemata</taxon>
        <taxon>Brachyura</taxon>
        <taxon>Eubrachyura</taxon>
        <taxon>Portunoidea</taxon>
        <taxon>Portunidae</taxon>
        <taxon>Portuninae</taxon>
        <taxon>Portunus</taxon>
    </lineage>
</organism>
<sequence>MPDGEAREDGGKLDANKPAFPRGREAAGGPPGAFYGHDAPTRPQSPPTAPRGAEATLPKHPLSGHGHPAISDASIDVISSSRSSFLSPGSASPLPPLASACSITLTSHKQPQVR</sequence>
<keyword evidence="3" id="KW-1185">Reference proteome</keyword>
<name>A0A5B7J702_PORTR</name>
<dbReference type="EMBL" id="VSRR010080655">
    <property type="protein sequence ID" value="MPC89327.1"/>
    <property type="molecule type" value="Genomic_DNA"/>
</dbReference>
<evidence type="ECO:0000313" key="3">
    <source>
        <dbReference type="Proteomes" id="UP000324222"/>
    </source>
</evidence>